<sequence>MPWKESGPPKQSNYGIALRRMYSAEKLFKNKDCFEIVDQEVQKLVDQGFVIKVASDNIDHDQPEWYLRLQAVFTPEKSRQVRLVFDSSCKGYHGLSLNDHLEKGLNYINSLPNVLIAWRWDEVAYAGDIRRCSTNSTRIVSRKVTTVRLIPEQIYLLLDTILDLRKKEENISERVILESIESDISQPPLEDVDEGEAYTKKKTDAMKAVRKVLRHIVEQRLETKMKRVTVMDNAEEEDV</sequence>
<proteinExistence type="predicted"/>
<dbReference type="OrthoDB" id="416987at2759"/>
<dbReference type="STRING" id="50429.A0A2B4SCT0"/>
<dbReference type="EMBL" id="LSMT01000121">
    <property type="protein sequence ID" value="PFX26630.1"/>
    <property type="molecule type" value="Genomic_DNA"/>
</dbReference>
<evidence type="ECO:0000313" key="1">
    <source>
        <dbReference type="EMBL" id="PFX26630.1"/>
    </source>
</evidence>
<evidence type="ECO:0000313" key="2">
    <source>
        <dbReference type="Proteomes" id="UP000225706"/>
    </source>
</evidence>
<comment type="caution">
    <text evidence="1">The sequence shown here is derived from an EMBL/GenBank/DDBJ whole genome shotgun (WGS) entry which is preliminary data.</text>
</comment>
<reference evidence="2" key="1">
    <citation type="journal article" date="2017" name="bioRxiv">
        <title>Comparative analysis of the genomes of Stylophora pistillata and Acropora digitifera provides evidence for extensive differences between species of corals.</title>
        <authorList>
            <person name="Voolstra C.R."/>
            <person name="Li Y."/>
            <person name="Liew Y.J."/>
            <person name="Baumgarten S."/>
            <person name="Zoccola D."/>
            <person name="Flot J.-F."/>
            <person name="Tambutte S."/>
            <person name="Allemand D."/>
            <person name="Aranda M."/>
        </authorList>
    </citation>
    <scope>NUCLEOTIDE SEQUENCE [LARGE SCALE GENOMIC DNA]</scope>
</reference>
<dbReference type="Proteomes" id="UP000225706">
    <property type="component" value="Unassembled WGS sequence"/>
</dbReference>
<protein>
    <submittedName>
        <fullName evidence="1">Uncharacterized protein</fullName>
    </submittedName>
</protein>
<accession>A0A2B4SCT0</accession>
<dbReference type="AlphaFoldDB" id="A0A2B4SCT0"/>
<organism evidence="1 2">
    <name type="scientific">Stylophora pistillata</name>
    <name type="common">Smooth cauliflower coral</name>
    <dbReference type="NCBI Taxonomy" id="50429"/>
    <lineage>
        <taxon>Eukaryota</taxon>
        <taxon>Metazoa</taxon>
        <taxon>Cnidaria</taxon>
        <taxon>Anthozoa</taxon>
        <taxon>Hexacorallia</taxon>
        <taxon>Scleractinia</taxon>
        <taxon>Astrocoeniina</taxon>
        <taxon>Pocilloporidae</taxon>
        <taxon>Stylophora</taxon>
    </lineage>
</organism>
<gene>
    <name evidence="1" type="ORF">AWC38_SpisGene8672</name>
</gene>
<dbReference type="PANTHER" id="PTHR47331">
    <property type="entry name" value="PHD-TYPE DOMAIN-CONTAINING PROTEIN"/>
    <property type="match status" value="1"/>
</dbReference>
<dbReference type="PANTHER" id="PTHR47331:SF1">
    <property type="entry name" value="GAG-LIKE PROTEIN"/>
    <property type="match status" value="1"/>
</dbReference>
<name>A0A2B4SCT0_STYPI</name>
<keyword evidence="2" id="KW-1185">Reference proteome</keyword>